<protein>
    <submittedName>
        <fullName evidence="2">Uncharacterized protein</fullName>
    </submittedName>
</protein>
<keyword evidence="3" id="KW-1185">Reference proteome</keyword>
<dbReference type="EMBL" id="AZBU02000004">
    <property type="protein sequence ID" value="TKR82214.1"/>
    <property type="molecule type" value="Genomic_DNA"/>
</dbReference>
<feature type="region of interest" description="Disordered" evidence="1">
    <location>
        <begin position="14"/>
        <end position="33"/>
    </location>
</feature>
<evidence type="ECO:0000256" key="1">
    <source>
        <dbReference type="SAM" id="MobiDB-lite"/>
    </source>
</evidence>
<dbReference type="Proteomes" id="UP000298663">
    <property type="component" value="Unassembled WGS sequence"/>
</dbReference>
<sequence>MRIKILISAWEMPSKKAPAPSAPVEDESSGSHVYPQLHEAPQLLQPQIVTTQHVQAPQPVPPPGFVDTEAPPSYQDALASSVNPPYPGGPSTPGNVKMPQSNAIPMYPAPPYQPQMLNPTLIPTTPIVVTTTTTTVHPRGDCNFCQHV</sequence>
<feature type="region of interest" description="Disordered" evidence="1">
    <location>
        <begin position="38"/>
        <end position="102"/>
    </location>
</feature>
<reference evidence="2 3" key="1">
    <citation type="journal article" date="2015" name="Genome Biol.">
        <title>Comparative genomics of Steinernema reveals deeply conserved gene regulatory networks.</title>
        <authorList>
            <person name="Dillman A.R."/>
            <person name="Macchietto M."/>
            <person name="Porter C.F."/>
            <person name="Rogers A."/>
            <person name="Williams B."/>
            <person name="Antoshechkin I."/>
            <person name="Lee M.M."/>
            <person name="Goodwin Z."/>
            <person name="Lu X."/>
            <person name="Lewis E.E."/>
            <person name="Goodrich-Blair H."/>
            <person name="Stock S.P."/>
            <person name="Adams B.J."/>
            <person name="Sternberg P.W."/>
            <person name="Mortazavi A."/>
        </authorList>
    </citation>
    <scope>NUCLEOTIDE SEQUENCE [LARGE SCALE GENOMIC DNA]</scope>
    <source>
        <strain evidence="2 3">ALL</strain>
    </source>
</reference>
<organism evidence="2 3">
    <name type="scientific">Steinernema carpocapsae</name>
    <name type="common">Entomopathogenic nematode</name>
    <dbReference type="NCBI Taxonomy" id="34508"/>
    <lineage>
        <taxon>Eukaryota</taxon>
        <taxon>Metazoa</taxon>
        <taxon>Ecdysozoa</taxon>
        <taxon>Nematoda</taxon>
        <taxon>Chromadorea</taxon>
        <taxon>Rhabditida</taxon>
        <taxon>Tylenchina</taxon>
        <taxon>Panagrolaimomorpha</taxon>
        <taxon>Strongyloidoidea</taxon>
        <taxon>Steinernematidae</taxon>
        <taxon>Steinernema</taxon>
    </lineage>
</organism>
<comment type="caution">
    <text evidence="2">The sequence shown here is derived from an EMBL/GenBank/DDBJ whole genome shotgun (WGS) entry which is preliminary data.</text>
</comment>
<name>A0A4U5NH72_STECR</name>
<dbReference type="AlphaFoldDB" id="A0A4U5NH72"/>
<accession>A0A4U5NH72</accession>
<evidence type="ECO:0000313" key="2">
    <source>
        <dbReference type="EMBL" id="TKR82214.1"/>
    </source>
</evidence>
<evidence type="ECO:0000313" key="3">
    <source>
        <dbReference type="Proteomes" id="UP000298663"/>
    </source>
</evidence>
<proteinExistence type="predicted"/>
<reference evidence="2 3" key="2">
    <citation type="journal article" date="2019" name="G3 (Bethesda)">
        <title>Hybrid Assembly of the Genome of the Entomopathogenic Nematode Steinernema carpocapsae Identifies the X-Chromosome.</title>
        <authorList>
            <person name="Serra L."/>
            <person name="Macchietto M."/>
            <person name="Macias-Munoz A."/>
            <person name="McGill C.J."/>
            <person name="Rodriguez I.M."/>
            <person name="Rodriguez B."/>
            <person name="Murad R."/>
            <person name="Mortazavi A."/>
        </authorList>
    </citation>
    <scope>NUCLEOTIDE SEQUENCE [LARGE SCALE GENOMIC DNA]</scope>
    <source>
        <strain evidence="2 3">ALL</strain>
    </source>
</reference>
<feature type="compositionally biased region" description="Polar residues" evidence="1">
    <location>
        <begin position="92"/>
        <end position="102"/>
    </location>
</feature>
<gene>
    <name evidence="2" type="ORF">L596_015971</name>
</gene>